<keyword evidence="9" id="KW-1185">Reference proteome</keyword>
<dbReference type="GO" id="GO:0016788">
    <property type="term" value="F:hydrolase activity, acting on ester bonds"/>
    <property type="evidence" value="ECO:0007669"/>
    <property type="project" value="UniProtKB-UniRule"/>
</dbReference>
<evidence type="ECO:0000256" key="4">
    <source>
        <dbReference type="ARBA" id="ARBA00022801"/>
    </source>
</evidence>
<comment type="similarity">
    <text evidence="5">Belongs to the YqgF HJR family.</text>
</comment>
<comment type="caution">
    <text evidence="8">The sequence shown here is derived from an EMBL/GenBank/DDBJ whole genome shotgun (WGS) entry which is preliminary data.</text>
</comment>
<dbReference type="Gene3D" id="3.30.420.140">
    <property type="entry name" value="YqgF/RNase H-like domain"/>
    <property type="match status" value="1"/>
</dbReference>
<dbReference type="CDD" id="cd16964">
    <property type="entry name" value="YqgF"/>
    <property type="match status" value="1"/>
</dbReference>
<evidence type="ECO:0000313" key="8">
    <source>
        <dbReference type="EMBL" id="PRZ18752.1"/>
    </source>
</evidence>
<accession>A0A2T0YSK2</accession>
<keyword evidence="2 5" id="KW-0690">Ribosome biogenesis</keyword>
<evidence type="ECO:0000256" key="3">
    <source>
        <dbReference type="ARBA" id="ARBA00022722"/>
    </source>
</evidence>
<dbReference type="AlphaFoldDB" id="A0A2T0YSK2"/>
<keyword evidence="1 5" id="KW-0963">Cytoplasm</keyword>
<dbReference type="InterPro" id="IPR012337">
    <property type="entry name" value="RNaseH-like_sf"/>
</dbReference>
<dbReference type="NCBIfam" id="TIGR00250">
    <property type="entry name" value="RNAse_H_YqgF"/>
    <property type="match status" value="1"/>
</dbReference>
<dbReference type="SMART" id="SM00732">
    <property type="entry name" value="YqgFc"/>
    <property type="match status" value="1"/>
</dbReference>
<evidence type="ECO:0000256" key="2">
    <source>
        <dbReference type="ARBA" id="ARBA00022517"/>
    </source>
</evidence>
<dbReference type="GO" id="GO:0005829">
    <property type="term" value="C:cytosol"/>
    <property type="evidence" value="ECO:0007669"/>
    <property type="project" value="TreeGrafter"/>
</dbReference>
<dbReference type="SUPFAM" id="SSF53098">
    <property type="entry name" value="Ribonuclease H-like"/>
    <property type="match status" value="1"/>
</dbReference>
<evidence type="ECO:0000256" key="6">
    <source>
        <dbReference type="SAM" id="MobiDB-lite"/>
    </source>
</evidence>
<dbReference type="EMBL" id="PVTY01000001">
    <property type="protein sequence ID" value="PRZ18752.1"/>
    <property type="molecule type" value="Genomic_DNA"/>
</dbReference>
<name>A0A2T0YSK2_9MICC</name>
<dbReference type="Pfam" id="PF03652">
    <property type="entry name" value="RuvX"/>
    <property type="match status" value="1"/>
</dbReference>
<dbReference type="HAMAP" id="MF_00651">
    <property type="entry name" value="Nuclease_YqgF"/>
    <property type="match status" value="1"/>
</dbReference>
<evidence type="ECO:0000313" key="9">
    <source>
        <dbReference type="Proteomes" id="UP000238217"/>
    </source>
</evidence>
<organism evidence="8 9">
    <name type="scientific">Nesterenkonia sandarakina</name>
    <dbReference type="NCBI Taxonomy" id="272918"/>
    <lineage>
        <taxon>Bacteria</taxon>
        <taxon>Bacillati</taxon>
        <taxon>Actinomycetota</taxon>
        <taxon>Actinomycetes</taxon>
        <taxon>Micrococcales</taxon>
        <taxon>Micrococcaceae</taxon>
        <taxon>Nesterenkonia</taxon>
    </lineage>
</organism>
<feature type="compositionally biased region" description="Basic and acidic residues" evidence="6">
    <location>
        <begin position="1"/>
        <end position="10"/>
    </location>
</feature>
<sequence>MADHPEHDAAGPDSAGPKPRAGVRLGIDVGDARVGLAASDPDALIATPVMTLRRDPNRSSDLTMLITIIRDRQVRAVYVGLPISLSGSETLSTKKARDYAGQLAGMIAAAELPTEVYLIDERLSTVSAATKMRASGVASKDQRTRIDQAAAVEILTHALDLRQSWGREPGSPVSAT</sequence>
<dbReference type="RefSeq" id="WP_258174633.1">
    <property type="nucleotide sequence ID" value="NZ_PVTY01000001.1"/>
</dbReference>
<keyword evidence="3 5" id="KW-0540">Nuclease</keyword>
<dbReference type="GO" id="GO:0000967">
    <property type="term" value="P:rRNA 5'-end processing"/>
    <property type="evidence" value="ECO:0007669"/>
    <property type="project" value="UniProtKB-UniRule"/>
</dbReference>
<dbReference type="InterPro" id="IPR037027">
    <property type="entry name" value="YqgF/RNaseH-like_dom_sf"/>
</dbReference>
<keyword evidence="4 5" id="KW-0378">Hydrolase</keyword>
<dbReference type="PANTHER" id="PTHR33317:SF4">
    <property type="entry name" value="POLYNUCLEOTIDYL TRANSFERASE, RIBONUCLEASE H-LIKE SUPERFAMILY PROTEIN"/>
    <property type="match status" value="1"/>
</dbReference>
<evidence type="ECO:0000256" key="5">
    <source>
        <dbReference type="HAMAP-Rule" id="MF_00651"/>
    </source>
</evidence>
<dbReference type="InterPro" id="IPR005227">
    <property type="entry name" value="YqgF"/>
</dbReference>
<evidence type="ECO:0000259" key="7">
    <source>
        <dbReference type="SMART" id="SM00732"/>
    </source>
</evidence>
<feature type="region of interest" description="Disordered" evidence="6">
    <location>
        <begin position="1"/>
        <end position="22"/>
    </location>
</feature>
<dbReference type="InterPro" id="IPR006641">
    <property type="entry name" value="YqgF/RNaseH-like_dom"/>
</dbReference>
<reference evidence="8 9" key="1">
    <citation type="submission" date="2018-03" db="EMBL/GenBank/DDBJ databases">
        <title>Comparative analysis of microorganisms from saline springs in Andes Mountain Range, Colombia.</title>
        <authorList>
            <person name="Rubin E."/>
        </authorList>
    </citation>
    <scope>NUCLEOTIDE SEQUENCE [LARGE SCALE GENOMIC DNA]</scope>
    <source>
        <strain evidence="8 9">CG 35</strain>
    </source>
</reference>
<dbReference type="GO" id="GO:0004518">
    <property type="term" value="F:nuclease activity"/>
    <property type="evidence" value="ECO:0007669"/>
    <property type="project" value="UniProtKB-KW"/>
</dbReference>
<comment type="subcellular location">
    <subcellularLocation>
        <location evidence="5">Cytoplasm</location>
    </subcellularLocation>
</comment>
<dbReference type="PANTHER" id="PTHR33317">
    <property type="entry name" value="POLYNUCLEOTIDYL TRANSFERASE, RIBONUCLEASE H-LIKE SUPERFAMILY PROTEIN"/>
    <property type="match status" value="1"/>
</dbReference>
<comment type="function">
    <text evidence="5">Could be a nuclease involved in processing of the 5'-end of pre-16S rRNA.</text>
</comment>
<proteinExistence type="inferred from homology"/>
<dbReference type="Proteomes" id="UP000238217">
    <property type="component" value="Unassembled WGS sequence"/>
</dbReference>
<protein>
    <recommendedName>
        <fullName evidence="5">Putative pre-16S rRNA nuclease</fullName>
        <ecNumber evidence="5">3.1.-.-</ecNumber>
    </recommendedName>
</protein>
<dbReference type="EC" id="3.1.-.-" evidence="5"/>
<evidence type="ECO:0000256" key="1">
    <source>
        <dbReference type="ARBA" id="ARBA00022490"/>
    </source>
</evidence>
<gene>
    <name evidence="8" type="ORF">BCL67_10158</name>
</gene>
<feature type="domain" description="YqgF/RNase H-like" evidence="7">
    <location>
        <begin position="22"/>
        <end position="128"/>
    </location>
</feature>